<protein>
    <submittedName>
        <fullName evidence="2">Uncharacterized protein</fullName>
    </submittedName>
</protein>
<dbReference type="KEGG" id="toy:FO059_06960"/>
<organism evidence="2 3">
    <name type="scientific">Tomitella fengzijianii</name>
    <dbReference type="NCBI Taxonomy" id="2597660"/>
    <lineage>
        <taxon>Bacteria</taxon>
        <taxon>Bacillati</taxon>
        <taxon>Actinomycetota</taxon>
        <taxon>Actinomycetes</taxon>
        <taxon>Mycobacteriales</taxon>
        <taxon>Tomitella</taxon>
    </lineage>
</organism>
<dbReference type="RefSeq" id="WP_143907497.1">
    <property type="nucleotide sequence ID" value="NZ_CP041765.1"/>
</dbReference>
<keyword evidence="3" id="KW-1185">Reference proteome</keyword>
<feature type="region of interest" description="Disordered" evidence="1">
    <location>
        <begin position="301"/>
        <end position="349"/>
    </location>
</feature>
<evidence type="ECO:0000256" key="1">
    <source>
        <dbReference type="SAM" id="MobiDB-lite"/>
    </source>
</evidence>
<evidence type="ECO:0000313" key="2">
    <source>
        <dbReference type="EMBL" id="QDQ97122.1"/>
    </source>
</evidence>
<dbReference type="AlphaFoldDB" id="A0A516X212"/>
<dbReference type="OrthoDB" id="3343588at2"/>
<dbReference type="Proteomes" id="UP000317344">
    <property type="component" value="Chromosome"/>
</dbReference>
<sequence>MTEFQGRPDADDAVDLLRAHEPITGEEWTELLVNAGWGRADAQAFVRNGPEPYIVEFPDGRTVVMDRIADATVVTRRVTAAEIAADILADGPDLAVLTILRPNASVELPVLGDYAVFEERGAEELAESIEAGLILKRGTLARYRPGDLVGVRIGEGGAVSVEPVQTPVEADLGVVLTVAIAAGESVYVDDILHQEAWDHGLLCTPRLPVSELVENAGYGLDNGHVARSHADLETSRRKLRESMLAGVCSDGGVGLRLIMFGRIDPAKREEALRAALSRNPHAFDALGDYDEVADLLATIRPDEPVRPRPRRARRGAGDERGRGSRAPVGRRSACRRCRPGRGPAAGGVPRLLRAAADRRGQDARGAVDAARTVGVRGARIASRRGLHAP</sequence>
<reference evidence="2 3" key="1">
    <citation type="submission" date="2019-07" db="EMBL/GenBank/DDBJ databases">
        <title>Tomitella cavernea sp. nov., an actinomycete isolated from soil.</title>
        <authorList>
            <person name="Cheng J."/>
        </authorList>
    </citation>
    <scope>NUCLEOTIDE SEQUENCE [LARGE SCALE GENOMIC DNA]</scope>
    <source>
        <strain evidence="2 3">HY188</strain>
    </source>
</reference>
<gene>
    <name evidence="2" type="ORF">FO059_06960</name>
</gene>
<evidence type="ECO:0000313" key="3">
    <source>
        <dbReference type="Proteomes" id="UP000317344"/>
    </source>
</evidence>
<feature type="compositionally biased region" description="Low complexity" evidence="1">
    <location>
        <begin position="340"/>
        <end position="349"/>
    </location>
</feature>
<dbReference type="EMBL" id="CP041765">
    <property type="protein sequence ID" value="QDQ97122.1"/>
    <property type="molecule type" value="Genomic_DNA"/>
</dbReference>
<reference evidence="2 3" key="2">
    <citation type="submission" date="2019-07" db="EMBL/GenBank/DDBJ databases">
        <authorList>
            <person name="Huang Y."/>
        </authorList>
    </citation>
    <scope>NUCLEOTIDE SEQUENCE [LARGE SCALE GENOMIC DNA]</scope>
    <source>
        <strain evidence="2 3">HY188</strain>
    </source>
</reference>
<proteinExistence type="predicted"/>
<accession>A0A516X212</accession>
<name>A0A516X212_9ACTN</name>